<feature type="compositionally biased region" description="Low complexity" evidence="1">
    <location>
        <begin position="426"/>
        <end position="440"/>
    </location>
</feature>
<feature type="domain" description="Integrase catalytic" evidence="2">
    <location>
        <begin position="1357"/>
        <end position="1520"/>
    </location>
</feature>
<feature type="region of interest" description="Disordered" evidence="1">
    <location>
        <begin position="630"/>
        <end position="874"/>
    </location>
</feature>
<feature type="compositionally biased region" description="Polar residues" evidence="1">
    <location>
        <begin position="137"/>
        <end position="150"/>
    </location>
</feature>
<gene>
    <name evidence="3" type="ORF">C1SCF055_LOCUS7368</name>
</gene>
<evidence type="ECO:0000313" key="3">
    <source>
        <dbReference type="EMBL" id="CAI3979417.1"/>
    </source>
</evidence>
<dbReference type="GO" id="GO:0003676">
    <property type="term" value="F:nucleic acid binding"/>
    <property type="evidence" value="ECO:0007669"/>
    <property type="project" value="InterPro"/>
</dbReference>
<dbReference type="InterPro" id="IPR012337">
    <property type="entry name" value="RNaseH-like_sf"/>
</dbReference>
<feature type="region of interest" description="Disordered" evidence="1">
    <location>
        <begin position="380"/>
        <end position="399"/>
    </location>
</feature>
<keyword evidence="5" id="KW-1185">Reference proteome</keyword>
<dbReference type="PROSITE" id="PS50994">
    <property type="entry name" value="INTEGRASE"/>
    <property type="match status" value="1"/>
</dbReference>
<dbReference type="EMBL" id="CAMXCT030000482">
    <property type="protein sequence ID" value="CAL4766729.1"/>
    <property type="molecule type" value="Genomic_DNA"/>
</dbReference>
<dbReference type="Gene3D" id="3.30.420.10">
    <property type="entry name" value="Ribonuclease H-like superfamily/Ribonuclease H"/>
    <property type="match status" value="1"/>
</dbReference>
<comment type="caution">
    <text evidence="3">The sequence shown here is derived from an EMBL/GenBank/DDBJ whole genome shotgun (WGS) entry which is preliminary data.</text>
</comment>
<evidence type="ECO:0000256" key="1">
    <source>
        <dbReference type="SAM" id="MobiDB-lite"/>
    </source>
</evidence>
<dbReference type="EMBL" id="CAMXCT010000482">
    <property type="protein sequence ID" value="CAI3979417.1"/>
    <property type="molecule type" value="Genomic_DNA"/>
</dbReference>
<dbReference type="OrthoDB" id="443094at2759"/>
<evidence type="ECO:0000313" key="4">
    <source>
        <dbReference type="EMBL" id="CAL4766729.1"/>
    </source>
</evidence>
<feature type="compositionally biased region" description="Basic residues" evidence="1">
    <location>
        <begin position="781"/>
        <end position="792"/>
    </location>
</feature>
<reference evidence="3" key="1">
    <citation type="submission" date="2022-10" db="EMBL/GenBank/DDBJ databases">
        <authorList>
            <person name="Chen Y."/>
            <person name="Dougan E. K."/>
            <person name="Chan C."/>
            <person name="Rhodes N."/>
            <person name="Thang M."/>
        </authorList>
    </citation>
    <scope>NUCLEOTIDE SEQUENCE</scope>
</reference>
<dbReference type="Proteomes" id="UP001152797">
    <property type="component" value="Unassembled WGS sequence"/>
</dbReference>
<dbReference type="InterPro" id="IPR001584">
    <property type="entry name" value="Integrase_cat-core"/>
</dbReference>
<organism evidence="3">
    <name type="scientific">Cladocopium goreaui</name>
    <dbReference type="NCBI Taxonomy" id="2562237"/>
    <lineage>
        <taxon>Eukaryota</taxon>
        <taxon>Sar</taxon>
        <taxon>Alveolata</taxon>
        <taxon>Dinophyceae</taxon>
        <taxon>Suessiales</taxon>
        <taxon>Symbiodiniaceae</taxon>
        <taxon>Cladocopium</taxon>
    </lineage>
</organism>
<dbReference type="SUPFAM" id="SSF53098">
    <property type="entry name" value="Ribonuclease H-like"/>
    <property type="match status" value="1"/>
</dbReference>
<reference evidence="4 5" key="2">
    <citation type="submission" date="2024-05" db="EMBL/GenBank/DDBJ databases">
        <authorList>
            <person name="Chen Y."/>
            <person name="Shah S."/>
            <person name="Dougan E. K."/>
            <person name="Thang M."/>
            <person name="Chan C."/>
        </authorList>
    </citation>
    <scope>NUCLEOTIDE SEQUENCE [LARGE SCALE GENOMIC DNA]</scope>
</reference>
<accession>A0A9P1FMF4</accession>
<sequence length="1695" mass="188398">MANVLEKGIVMQFPEEENGNPLEAQIMGRNGVGDRLSGAVELRIDDKIKILRHQSVETDGQIQVGDLTGIGSMKATLQVTRISRYYLMDERYPEMSMDKIDIVENFDETIIDFLATRAKDPENKPMGDVPSGVPSVAGNQSQQATGTTGKLSSSYPPIFYMRPGESWEQYWRSVTFWVASEGKSLPQEMQGPRLMQQLRERAGKIVQHLTVEEVSGADRIQRIKQEMERSPIIKLLDQKKVDQRRQKFMKPTRLHGKSIESFLNRAEIYQRENQSSPAYQVGSKFYIGHLLDAARLTKRDLALVKAASQGTLEDEDLCDHLADGLGRAEDKYLVQKATTSSSMTSPLQSSTATPGVRKNRRKFFGRRRFRDALMAILEDEDGADEDGLDDETVMPDGIGDESVYEEEDDMTSFGGSSTQATSVMEASSAGTMSSTTSSTASTSDAFLAEIFAQEYKARNRVREIKKMRQYFQKEGHAPGGPQGDKDREQVKRWVKQQQKTECPYRNKAPVHATNVTFPTGNRQADADWDFLRQCAQSESMYKSAPQRGGRISVVAGNCPPLLSKPVCTTLGLMVDTSAHAVTSKKYGIKRFGLSQSAGGHYVIPIDQVSDMQPVPSDFSLQPQHEVFPLVPSGSTVKESPTSRPTVLTVHSVSDDRQQPMGERRDAGGRDPRHLVRRGSGSAEEDVESSQTPGIENFVGEPTSITEQNATDLQGDGGDAGTDGSDGNDDDGNAGDGNSSQSQSEEPEQGGGIWSDRPQGEQEGGPDRSGGRFPDSVTSLQLRRHLQHPRQHHGAGPDVQVEAFATYAEDETGSGGRQVNQEEMEEEPEMDHAHERQIPGGTMGPSGQRPSVVLQPEGLPAGSSRHGGEREQRQAQRFQGLQLTDPNATTTAEQRRRAAERLDVVLEGQLCPGGDLHEELHQTGDLSEELHQTGAQRLGGALLEELLQSGDLGSGGAQSEEMPTFQTEVQPKGKKITLNRRQTRSIRQGVQKALRMQHRIYEAAQMKRRPWTLLEVFAGKATLSSMARQSPEWEVLPPQDVLYGLDLLKEEHVQLLKDVIEKQRPDVVTLSPPCGPWSSWQRIRKRKDLLQALRREHQPFWDLVCWIWAFQNTHGGIVVLEQPKQSDALKMPKMTRRERVYEKEVHMCQLGLEDVVSGAPHKKATAVQMNHPMICTTLFPEKKCDHPPGAHQPLEGSVAVWDETTRRYKAVRRSTLAAEWTPSFCDWLLGGLEAMQEESAQVFHLELHREVPSTKLWETVPTELEQTPEGQIRQHLQQNEFGTRYDYISFSGTAAMVSRTMRSTLAHLHVALGHVSNAKLKRMMLLNGAKPELAEIIDHLECQICKQVQSPMATPKAAFQRPMCFNERILSDTFYVWDVEETKFAVTHIIDAFSLYQIATAAKDPSAETSVELIRDRWLGVFGPPAVLMTDQGSEFKGEMEPLLATFGVFHEMVPPTAHWRMSLAERHGAVLKVLLMKIIKEQSIVGLGQLQMAVVAATAARNSQARVSGFAPTQLVFGKDTAMPTNLMEALAGQFHYQLARPTSPEDSFYRASQIRKAASDAFQWMEASDALKKAAGSRARLPKLELLTEGAQVMFWEPPAHRRGLARRLQDNISWIGPAVVAAIERKDGSIKRVWVRYKNKLKGVPLEFVRLAVAEEHEATSITKEALQELAKQLDSGRVNAEVPDTSSSSSSS</sequence>
<name>A0A9P1FMF4_9DINO</name>
<feature type="region of interest" description="Disordered" evidence="1">
    <location>
        <begin position="337"/>
        <end position="357"/>
    </location>
</feature>
<dbReference type="GO" id="GO:0015074">
    <property type="term" value="P:DNA integration"/>
    <property type="evidence" value="ECO:0007669"/>
    <property type="project" value="InterPro"/>
</dbReference>
<feature type="compositionally biased region" description="Basic and acidic residues" evidence="1">
    <location>
        <begin position="652"/>
        <end position="673"/>
    </location>
</feature>
<protein>
    <submittedName>
        <fullName evidence="4">Gypsy retrotransposon integrase-like protein 1</fullName>
    </submittedName>
</protein>
<feature type="compositionally biased region" description="Polar residues" evidence="1">
    <location>
        <begin position="413"/>
        <end position="425"/>
    </location>
</feature>
<feature type="region of interest" description="Disordered" evidence="1">
    <location>
        <begin position="119"/>
        <end position="150"/>
    </location>
</feature>
<dbReference type="InterPro" id="IPR036397">
    <property type="entry name" value="RNaseH_sf"/>
</dbReference>
<evidence type="ECO:0000313" key="5">
    <source>
        <dbReference type="Proteomes" id="UP001152797"/>
    </source>
</evidence>
<feature type="region of interest" description="Disordered" evidence="1">
    <location>
        <begin position="951"/>
        <end position="972"/>
    </location>
</feature>
<dbReference type="EMBL" id="CAMXCT020000482">
    <property type="protein sequence ID" value="CAL1132792.1"/>
    <property type="molecule type" value="Genomic_DNA"/>
</dbReference>
<feature type="compositionally biased region" description="Low complexity" evidence="1">
    <location>
        <begin position="338"/>
        <end position="351"/>
    </location>
</feature>
<proteinExistence type="predicted"/>
<feature type="region of interest" description="Disordered" evidence="1">
    <location>
        <begin position="404"/>
        <end position="440"/>
    </location>
</feature>
<evidence type="ECO:0000259" key="2">
    <source>
        <dbReference type="PROSITE" id="PS50994"/>
    </source>
</evidence>
<feature type="compositionally biased region" description="Polar residues" evidence="1">
    <location>
        <begin position="632"/>
        <end position="651"/>
    </location>
</feature>